<proteinExistence type="predicted"/>
<feature type="coiled-coil region" evidence="1">
    <location>
        <begin position="390"/>
        <end position="456"/>
    </location>
</feature>
<sequence length="777" mass="81893">MVNFQSGRLSAEAYQRRRDATTAEQLALLTADSAFASWQLKKAARDNRARVASNALAVVGCVLLVVTMALLKPAAVGQEVASYRLQAVQRESEVALDAISDLTIQLRLAEEAHGAAAARLEVLEAEQAAARAMEQTQQSEAALLVADMTVQLEQMKAEVAAAEAASEAAAALAEAAVAASEALGAASAATPLLPPPTTCPAPSPFEHVTIVNPSPGGAWPSISVGPHCNSSLAVSALAATALFSTDGTPTTALYTFLASLGCAALAVLTYLRGRRAAACEAERATQMAARLKEASFARDTAEQSLTLLEAELQRRMKQLDEAQQRAADATSPKIGTMPAQHTPGKGELPPPPASLIEDFLRSHSFMAVQQEQMQEWLEMEHQFGEMQAALAELQAALTDKDAQIAALEQDFSAVHEHGRLEVRALEDQLSQVKAWLNEAQEELLNTQAALQEREMECRRVTGQLEAMRVLAAGAQASEGHGPALLRQNLELVAQLQTVNAAYEEMQAQLSSTGGTSLALTAFGSKGLRPASATSTLPGTPAADLTCEVQSCLDIMRATRVQLADRLAHSAGVCKAMIDDCQKQSLGERGVGAAADDNDQALEAFGSPAVASPSASEQEEREGACTPLGVSRLHHANLPPQQASSPAKKAQAQPGRGGTSVSPSSCSVDGSMRAAWEAAHARVAEVRAQHTSWDLAGFVQGLGFEIEEVGVPADRADFLALKASLEAALEASATGASSPQKRALAGEAMQVLRDWEWPATRINTPPPSPFWRMLGLQA</sequence>
<keyword evidence="3" id="KW-0472">Membrane</keyword>
<organism evidence="5">
    <name type="scientific">Chlorella variabilis</name>
    <name type="common">Green alga</name>
    <dbReference type="NCBI Taxonomy" id="554065"/>
    <lineage>
        <taxon>Eukaryota</taxon>
        <taxon>Viridiplantae</taxon>
        <taxon>Chlorophyta</taxon>
        <taxon>core chlorophytes</taxon>
        <taxon>Trebouxiophyceae</taxon>
        <taxon>Chlorellales</taxon>
        <taxon>Chlorellaceae</taxon>
        <taxon>Chlorella clade</taxon>
        <taxon>Chlorella</taxon>
    </lineage>
</organism>
<evidence type="ECO:0000313" key="4">
    <source>
        <dbReference type="EMBL" id="EFN53829.1"/>
    </source>
</evidence>
<dbReference type="OrthoDB" id="515512at2759"/>
<dbReference type="GeneID" id="17353192"/>
<feature type="compositionally biased region" description="Low complexity" evidence="2">
    <location>
        <begin position="638"/>
        <end position="665"/>
    </location>
</feature>
<dbReference type="AlphaFoldDB" id="E1ZKM0"/>
<reference evidence="4 5" key="1">
    <citation type="journal article" date="2010" name="Plant Cell">
        <title>The Chlorella variabilis NC64A genome reveals adaptation to photosymbiosis, coevolution with viruses, and cryptic sex.</title>
        <authorList>
            <person name="Blanc G."/>
            <person name="Duncan G."/>
            <person name="Agarkova I."/>
            <person name="Borodovsky M."/>
            <person name="Gurnon J."/>
            <person name="Kuo A."/>
            <person name="Lindquist E."/>
            <person name="Lucas S."/>
            <person name="Pangilinan J."/>
            <person name="Polle J."/>
            <person name="Salamov A."/>
            <person name="Terry A."/>
            <person name="Yamada T."/>
            <person name="Dunigan D.D."/>
            <person name="Grigoriev I.V."/>
            <person name="Claverie J.M."/>
            <person name="Van Etten J.L."/>
        </authorList>
    </citation>
    <scope>NUCLEOTIDE SEQUENCE [LARGE SCALE GENOMIC DNA]</scope>
    <source>
        <strain evidence="4 5">NC64A</strain>
    </source>
</reference>
<evidence type="ECO:0000256" key="2">
    <source>
        <dbReference type="SAM" id="MobiDB-lite"/>
    </source>
</evidence>
<accession>E1ZKM0</accession>
<feature type="coiled-coil region" evidence="1">
    <location>
        <begin position="106"/>
        <end position="172"/>
    </location>
</feature>
<dbReference type="EMBL" id="GL433850">
    <property type="protein sequence ID" value="EFN53829.1"/>
    <property type="molecule type" value="Genomic_DNA"/>
</dbReference>
<name>E1ZKM0_CHLVA</name>
<evidence type="ECO:0000256" key="3">
    <source>
        <dbReference type="SAM" id="Phobius"/>
    </source>
</evidence>
<feature type="transmembrane region" description="Helical" evidence="3">
    <location>
        <begin position="51"/>
        <end position="71"/>
    </location>
</feature>
<dbReference type="KEGG" id="cvr:CHLNCDRAFT_58496"/>
<keyword evidence="5" id="KW-1185">Reference proteome</keyword>
<dbReference type="Gene3D" id="1.10.287.1490">
    <property type="match status" value="1"/>
</dbReference>
<feature type="region of interest" description="Disordered" evidence="2">
    <location>
        <begin position="318"/>
        <end position="348"/>
    </location>
</feature>
<keyword evidence="3" id="KW-0812">Transmembrane</keyword>
<feature type="region of interest" description="Disordered" evidence="2">
    <location>
        <begin position="635"/>
        <end position="665"/>
    </location>
</feature>
<dbReference type="Proteomes" id="UP000008141">
    <property type="component" value="Unassembled WGS sequence"/>
</dbReference>
<dbReference type="RefSeq" id="XP_005845931.1">
    <property type="nucleotide sequence ID" value="XM_005845869.1"/>
</dbReference>
<evidence type="ECO:0000256" key="1">
    <source>
        <dbReference type="SAM" id="Coils"/>
    </source>
</evidence>
<evidence type="ECO:0000313" key="5">
    <source>
        <dbReference type="Proteomes" id="UP000008141"/>
    </source>
</evidence>
<protein>
    <submittedName>
        <fullName evidence="4">Uncharacterized protein</fullName>
    </submittedName>
</protein>
<keyword evidence="1" id="KW-0175">Coiled coil</keyword>
<keyword evidence="3" id="KW-1133">Transmembrane helix</keyword>
<dbReference type="InParanoid" id="E1ZKM0"/>
<gene>
    <name evidence="4" type="ORF">CHLNCDRAFT_58496</name>
</gene>